<dbReference type="HAMAP" id="MF_00048">
    <property type="entry name" value="UPF0102"/>
    <property type="match status" value="1"/>
</dbReference>
<comment type="similarity">
    <text evidence="1 2">Belongs to the UPF0102 family.</text>
</comment>
<comment type="caution">
    <text evidence="3">The sequence shown here is derived from an EMBL/GenBank/DDBJ whole genome shotgun (WGS) entry which is preliminary data.</text>
</comment>
<dbReference type="PANTHER" id="PTHR34039:SF1">
    <property type="entry name" value="UPF0102 PROTEIN YRAN"/>
    <property type="match status" value="1"/>
</dbReference>
<dbReference type="NCBIfam" id="NF009150">
    <property type="entry name" value="PRK12497.1-3"/>
    <property type="match status" value="1"/>
</dbReference>
<dbReference type="PANTHER" id="PTHR34039">
    <property type="entry name" value="UPF0102 PROTEIN YRAN"/>
    <property type="match status" value="1"/>
</dbReference>
<reference evidence="3 4" key="1">
    <citation type="submission" date="2019-01" db="EMBL/GenBank/DDBJ databases">
        <title>Draft Genome Sequences of Helcococcus ovis Strains Isolated from the Uterus and Vagina of Dairy Cows with Metritis.</title>
        <authorList>
            <person name="Cunha F."/>
            <person name="Jeon S.J."/>
            <person name="Kutzer P."/>
            <person name="Galvao K.N."/>
        </authorList>
    </citation>
    <scope>NUCLEOTIDE SEQUENCE [LARGE SCALE GENOMIC DNA]</scope>
    <source>
        <strain evidence="3 4">KG-37</strain>
    </source>
</reference>
<gene>
    <name evidence="3" type="ORF">EQF91_01985</name>
</gene>
<keyword evidence="4" id="KW-1185">Reference proteome</keyword>
<accession>A0A4R9C2F2</accession>
<proteinExistence type="inferred from homology"/>
<dbReference type="InterPro" id="IPR003509">
    <property type="entry name" value="UPF0102_YraN-like"/>
</dbReference>
<organism evidence="3 4">
    <name type="scientific">Helcococcus ovis</name>
    <dbReference type="NCBI Taxonomy" id="72026"/>
    <lineage>
        <taxon>Bacteria</taxon>
        <taxon>Bacillati</taxon>
        <taxon>Bacillota</taxon>
        <taxon>Tissierellia</taxon>
        <taxon>Tissierellales</taxon>
        <taxon>Peptoniphilaceae</taxon>
        <taxon>Helcococcus</taxon>
    </lineage>
</organism>
<evidence type="ECO:0000256" key="1">
    <source>
        <dbReference type="ARBA" id="ARBA00006738"/>
    </source>
</evidence>
<evidence type="ECO:0000313" key="4">
    <source>
        <dbReference type="Proteomes" id="UP000297454"/>
    </source>
</evidence>
<dbReference type="AlphaFoldDB" id="A0A4R9C2F2"/>
<dbReference type="Gene3D" id="3.40.1350.10">
    <property type="match status" value="1"/>
</dbReference>
<dbReference type="CDD" id="cd20736">
    <property type="entry name" value="PoNe_Nuclease"/>
    <property type="match status" value="1"/>
</dbReference>
<evidence type="ECO:0000313" key="3">
    <source>
        <dbReference type="EMBL" id="TFF67147.1"/>
    </source>
</evidence>
<dbReference type="EMBL" id="SCFR01000004">
    <property type="protein sequence ID" value="TFF67147.1"/>
    <property type="molecule type" value="Genomic_DNA"/>
</dbReference>
<dbReference type="OrthoDB" id="9802516at2"/>
<sequence length="113" mass="13511">MNKLMGKLGEEIACRYLIKNDYKILERNYATKFAEVDIIAIKNMTIVIVEVKTRKNSDVLHASQAVDYRKIKKLKTIALYYIDQNNLYDYNLRFDIIECYWQRKKINHIINAF</sequence>
<protein>
    <recommendedName>
        <fullName evidence="2">UPF0102 protein EQF91_01985</fullName>
    </recommendedName>
</protein>
<dbReference type="GO" id="GO:0003676">
    <property type="term" value="F:nucleic acid binding"/>
    <property type="evidence" value="ECO:0007669"/>
    <property type="project" value="InterPro"/>
</dbReference>
<dbReference type="Proteomes" id="UP000297454">
    <property type="component" value="Unassembled WGS sequence"/>
</dbReference>
<dbReference type="SUPFAM" id="SSF52980">
    <property type="entry name" value="Restriction endonuclease-like"/>
    <property type="match status" value="1"/>
</dbReference>
<dbReference type="InterPro" id="IPR011335">
    <property type="entry name" value="Restrct_endonuc-II-like"/>
</dbReference>
<dbReference type="Pfam" id="PF02021">
    <property type="entry name" value="UPF0102"/>
    <property type="match status" value="1"/>
</dbReference>
<name>A0A4R9C2F2_9FIRM</name>
<dbReference type="RefSeq" id="WP_134711625.1">
    <property type="nucleotide sequence ID" value="NZ_SCFP01000013.1"/>
</dbReference>
<dbReference type="InterPro" id="IPR011856">
    <property type="entry name" value="tRNA_endonuc-like_dom_sf"/>
</dbReference>
<evidence type="ECO:0000256" key="2">
    <source>
        <dbReference type="HAMAP-Rule" id="MF_00048"/>
    </source>
</evidence>